<feature type="chain" id="PRO_5042080879" description="Lipoprotein" evidence="1">
    <location>
        <begin position="24"/>
        <end position="182"/>
    </location>
</feature>
<sequence>MAVIFNRIVYLFCLSLSCCLLLAALTGCQTTGNNASGSAAGNGDNFTVLKHSLEQNARRQEQMLEQLAHLLSANEEIALNVKAIKIQVEAQQTQLLALSKKLASLSKAVVPYTLADGQAPGQRQLLEQMLLVMDALKISLGQLEAEQAALYQKLYGKPSRLFYLCRPPKCEKDYESGLNFSN</sequence>
<dbReference type="EMBL" id="CP059735">
    <property type="protein sequence ID" value="WDD99165.1"/>
    <property type="molecule type" value="Genomic_DNA"/>
</dbReference>
<keyword evidence="1" id="KW-0732">Signal</keyword>
<reference evidence="2 3" key="2">
    <citation type="journal article" date="2022" name="Mar. Drugs">
        <title>Bioassay-Guided Fractionation Leads to the Detection of Cholic Acid Generated by the Rare Thalassomonas sp.</title>
        <authorList>
            <person name="Pheiffer F."/>
            <person name="Schneider Y.K."/>
            <person name="Hansen E.H."/>
            <person name="Andersen J.H."/>
            <person name="Isaksson J."/>
            <person name="Busche T."/>
            <person name="R C."/>
            <person name="Kalinowski J."/>
            <person name="Zyl L.V."/>
            <person name="Trindade M."/>
        </authorList>
    </citation>
    <scope>NUCLEOTIDE SEQUENCE [LARGE SCALE GENOMIC DNA]</scope>
    <source>
        <strain evidence="2 3">A5K-106</strain>
    </source>
</reference>
<gene>
    <name evidence="2" type="ORF">SG35_000300</name>
</gene>
<name>A0AAE9YQF3_9GAMM</name>
<reference evidence="2 3" key="1">
    <citation type="journal article" date="2015" name="Genome Announc.">
        <title>Draft Genome Sequences of Marine Isolates of Thalassomonas viridans and Thalassomonas actiniarum.</title>
        <authorList>
            <person name="Olonade I."/>
            <person name="van Zyl L.J."/>
            <person name="Trindade M."/>
        </authorList>
    </citation>
    <scope>NUCLEOTIDE SEQUENCE [LARGE SCALE GENOMIC DNA]</scope>
    <source>
        <strain evidence="2 3">A5K-106</strain>
    </source>
</reference>
<dbReference type="Proteomes" id="UP000032568">
    <property type="component" value="Chromosome"/>
</dbReference>
<dbReference type="KEGG" id="tact:SG35_000300"/>
<protein>
    <recommendedName>
        <fullName evidence="4">Lipoprotein</fullName>
    </recommendedName>
</protein>
<accession>A0AAE9YQF3</accession>
<evidence type="ECO:0000313" key="3">
    <source>
        <dbReference type="Proteomes" id="UP000032568"/>
    </source>
</evidence>
<evidence type="ECO:0000313" key="2">
    <source>
        <dbReference type="EMBL" id="WDD99165.1"/>
    </source>
</evidence>
<keyword evidence="3" id="KW-1185">Reference proteome</keyword>
<organism evidence="2 3">
    <name type="scientific">Thalassomonas actiniarum</name>
    <dbReference type="NCBI Taxonomy" id="485447"/>
    <lineage>
        <taxon>Bacteria</taxon>
        <taxon>Pseudomonadati</taxon>
        <taxon>Pseudomonadota</taxon>
        <taxon>Gammaproteobacteria</taxon>
        <taxon>Alteromonadales</taxon>
        <taxon>Colwelliaceae</taxon>
        <taxon>Thalassomonas</taxon>
    </lineage>
</organism>
<feature type="signal peptide" evidence="1">
    <location>
        <begin position="1"/>
        <end position="23"/>
    </location>
</feature>
<dbReference type="PROSITE" id="PS51257">
    <property type="entry name" value="PROKAR_LIPOPROTEIN"/>
    <property type="match status" value="1"/>
</dbReference>
<proteinExistence type="predicted"/>
<evidence type="ECO:0008006" key="4">
    <source>
        <dbReference type="Google" id="ProtNLM"/>
    </source>
</evidence>
<dbReference type="AlphaFoldDB" id="A0AAE9YQF3"/>
<dbReference type="RefSeq" id="WP_044835221.1">
    <property type="nucleotide sequence ID" value="NZ_CP059735.1"/>
</dbReference>
<evidence type="ECO:0000256" key="1">
    <source>
        <dbReference type="SAM" id="SignalP"/>
    </source>
</evidence>